<protein>
    <submittedName>
        <fullName evidence="1">Uncharacterized protein</fullName>
    </submittedName>
</protein>
<dbReference type="RefSeq" id="WP_141199866.1">
    <property type="nucleotide sequence ID" value="NZ_CP041186.1"/>
</dbReference>
<sequence length="120" mass="13928">MDRQQLLHRCRMALAINRLEQRIDHTLDQCRRFDQMAEPLETWATQWSTATLERWLNLDNLPLEEREKALVALALQATEEAGAILRAYDPAGAGQDHVLFHQVACIEWEQRHRARGTRAA</sequence>
<name>A0A4Y6PYU8_PERCE</name>
<dbReference type="EMBL" id="CP041186">
    <property type="protein sequence ID" value="QDG53410.1"/>
    <property type="molecule type" value="Genomic_DNA"/>
</dbReference>
<accession>A0A5B8YAH0</accession>
<dbReference type="AlphaFoldDB" id="A0A4Y6PYU8"/>
<accession>A0A4Y6PYU8</accession>
<evidence type="ECO:0000313" key="2">
    <source>
        <dbReference type="Proteomes" id="UP000315995"/>
    </source>
</evidence>
<evidence type="ECO:0000313" key="1">
    <source>
        <dbReference type="EMBL" id="QDG53410.1"/>
    </source>
</evidence>
<keyword evidence="2" id="KW-1185">Reference proteome</keyword>
<gene>
    <name evidence="1" type="ORF">FIV42_22490</name>
</gene>
<dbReference type="Proteomes" id="UP000315995">
    <property type="component" value="Chromosome"/>
</dbReference>
<organism evidence="1 2">
    <name type="scientific">Persicimonas caeni</name>
    <dbReference type="NCBI Taxonomy" id="2292766"/>
    <lineage>
        <taxon>Bacteria</taxon>
        <taxon>Deltaproteobacteria</taxon>
        <taxon>Bradymonadales</taxon>
        <taxon>Bradymonadaceae</taxon>
        <taxon>Persicimonas</taxon>
    </lineage>
</organism>
<reference evidence="1 2" key="1">
    <citation type="submission" date="2019-06" db="EMBL/GenBank/DDBJ databases">
        <title>Persicimonas caeni gen. nov., sp. nov., a predatory bacterium isolated from solar saltern.</title>
        <authorList>
            <person name="Wang S."/>
        </authorList>
    </citation>
    <scope>NUCLEOTIDE SEQUENCE [LARGE SCALE GENOMIC DNA]</scope>
    <source>
        <strain evidence="1 2">YN101</strain>
    </source>
</reference>
<proteinExistence type="predicted"/>